<accession>A0A8S5RY90</accession>
<name>A0A8S5RY90_9CAUD</name>
<dbReference type="EMBL" id="BK032507">
    <property type="protein sequence ID" value="DAF43483.1"/>
    <property type="molecule type" value="Genomic_DNA"/>
</dbReference>
<proteinExistence type="predicted"/>
<evidence type="ECO:0000313" key="1">
    <source>
        <dbReference type="EMBL" id="DAF43483.1"/>
    </source>
</evidence>
<reference evidence="1" key="1">
    <citation type="journal article" date="2021" name="Proc. Natl. Acad. Sci. U.S.A.">
        <title>A Catalog of Tens of Thousands of Viruses from Human Metagenomes Reveals Hidden Associations with Chronic Diseases.</title>
        <authorList>
            <person name="Tisza M.J."/>
            <person name="Buck C.B."/>
        </authorList>
    </citation>
    <scope>NUCLEOTIDE SEQUENCE</scope>
    <source>
        <strain evidence="1">CtKFg29</strain>
    </source>
</reference>
<organism evidence="1">
    <name type="scientific">Myoviridae sp. ctKFg29</name>
    <dbReference type="NCBI Taxonomy" id="2827675"/>
    <lineage>
        <taxon>Viruses</taxon>
        <taxon>Duplodnaviria</taxon>
        <taxon>Heunggongvirae</taxon>
        <taxon>Uroviricota</taxon>
        <taxon>Caudoviricetes</taxon>
    </lineage>
</organism>
<sequence length="61" mass="7164">MIFQVELLSGGVFLVYAVDAQKSMFLIYRDDQWNWIGMEKCRPYTYPRYCTTNITDGGRTT</sequence>
<protein>
    <submittedName>
        <fullName evidence="1">Uncharacterized protein</fullName>
    </submittedName>
</protein>